<reference evidence="3" key="1">
    <citation type="journal article" date="2015" name="Nature">
        <title>Complex archaea that bridge the gap between prokaryotes and eukaryotes.</title>
        <authorList>
            <person name="Spang A."/>
            <person name="Saw J.H."/>
            <person name="Jorgensen S.L."/>
            <person name="Zaremba-Niedzwiedzka K."/>
            <person name="Martijn J."/>
            <person name="Lind A.E."/>
            <person name="van Eijk R."/>
            <person name="Schleper C."/>
            <person name="Guy L."/>
            <person name="Ettema T.J."/>
        </authorList>
    </citation>
    <scope>NUCLEOTIDE SEQUENCE</scope>
</reference>
<organism evidence="3">
    <name type="scientific">marine sediment metagenome</name>
    <dbReference type="NCBI Taxonomy" id="412755"/>
    <lineage>
        <taxon>unclassified sequences</taxon>
        <taxon>metagenomes</taxon>
        <taxon>ecological metagenomes</taxon>
    </lineage>
</organism>
<evidence type="ECO:0000259" key="1">
    <source>
        <dbReference type="Pfam" id="PF07992"/>
    </source>
</evidence>
<gene>
    <name evidence="3" type="ORF">LCGC14_2457690</name>
</gene>
<dbReference type="SUPFAM" id="SSF51971">
    <property type="entry name" value="Nucleotide-binding domain"/>
    <property type="match status" value="1"/>
</dbReference>
<dbReference type="Gene3D" id="3.50.50.60">
    <property type="entry name" value="FAD/NAD(P)-binding domain"/>
    <property type="match status" value="2"/>
</dbReference>
<protein>
    <recommendedName>
        <fullName evidence="4">4Fe-4S ferredoxin-type domain-containing protein</fullName>
    </recommendedName>
</protein>
<feature type="domain" description="Dihydroprymidine dehydrogenase" evidence="2">
    <location>
        <begin position="48"/>
        <end position="137"/>
    </location>
</feature>
<dbReference type="InterPro" id="IPR028261">
    <property type="entry name" value="DPD_II"/>
</dbReference>
<dbReference type="SUPFAM" id="SSF46548">
    <property type="entry name" value="alpha-helical ferredoxin"/>
    <property type="match status" value="1"/>
</dbReference>
<evidence type="ECO:0000313" key="3">
    <source>
        <dbReference type="EMBL" id="KKL20216.1"/>
    </source>
</evidence>
<dbReference type="PANTHER" id="PTHR42783">
    <property type="entry name" value="GLUTAMATE SYNTHASE [NADPH] SMALL CHAIN"/>
    <property type="match status" value="1"/>
</dbReference>
<feature type="domain" description="FAD/NAD(P)-binding" evidence="1">
    <location>
        <begin position="152"/>
        <end position="332"/>
    </location>
</feature>
<dbReference type="AlphaFoldDB" id="A0A0F9DRE6"/>
<dbReference type="Gene3D" id="1.10.1060.10">
    <property type="entry name" value="Alpha-helical ferredoxin"/>
    <property type="match status" value="1"/>
</dbReference>
<evidence type="ECO:0000259" key="2">
    <source>
        <dbReference type="Pfam" id="PF14691"/>
    </source>
</evidence>
<name>A0A0F9DRE6_9ZZZZ</name>
<dbReference type="PANTHER" id="PTHR42783:SF3">
    <property type="entry name" value="GLUTAMATE SYNTHASE [NADPH] SMALL CHAIN-RELATED"/>
    <property type="match status" value="1"/>
</dbReference>
<dbReference type="GO" id="GO:0051536">
    <property type="term" value="F:iron-sulfur cluster binding"/>
    <property type="evidence" value="ECO:0007669"/>
    <property type="project" value="InterPro"/>
</dbReference>
<evidence type="ECO:0008006" key="4">
    <source>
        <dbReference type="Google" id="ProtNLM"/>
    </source>
</evidence>
<dbReference type="InterPro" id="IPR036188">
    <property type="entry name" value="FAD/NAD-bd_sf"/>
</dbReference>
<accession>A0A0F9DRE6</accession>
<dbReference type="GO" id="GO:0016491">
    <property type="term" value="F:oxidoreductase activity"/>
    <property type="evidence" value="ECO:0007669"/>
    <property type="project" value="InterPro"/>
</dbReference>
<dbReference type="PRINTS" id="PR00419">
    <property type="entry name" value="ADXRDTASE"/>
</dbReference>
<comment type="caution">
    <text evidence="3">The sequence shown here is derived from an EMBL/GenBank/DDBJ whole genome shotgun (WGS) entry which is preliminary data.</text>
</comment>
<dbReference type="InterPro" id="IPR009051">
    <property type="entry name" value="Helical_ferredxn"/>
</dbReference>
<dbReference type="EMBL" id="LAZR01038185">
    <property type="protein sequence ID" value="KKL20216.1"/>
    <property type="molecule type" value="Genomic_DNA"/>
</dbReference>
<dbReference type="Pfam" id="PF14691">
    <property type="entry name" value="Fer4_20"/>
    <property type="match status" value="1"/>
</dbReference>
<dbReference type="InterPro" id="IPR023753">
    <property type="entry name" value="FAD/NAD-binding_dom"/>
</dbReference>
<proteinExistence type="predicted"/>
<feature type="non-terminal residue" evidence="3">
    <location>
        <position position="360"/>
    </location>
</feature>
<dbReference type="Pfam" id="PF07992">
    <property type="entry name" value="Pyr_redox_2"/>
    <property type="match status" value="1"/>
</dbReference>
<sequence length="360" mass="39756">MSIKFTESNPILDSALTYQFPEYCEEQGTDKVVAFGNQSNKCPIYVLQVPPCTVGCPAGNDIRSWLTIVQKTDLKKRSWEESYELAWREASKTTPFPAVCGRICPYPCETKCNRGKKEDGAVNINAFERWIGDYGIAHGLQHEKLTEEVMDKKVAVIGAGPAGLSCAFQLARRGYPVTVFEAFSRPGGMLRYGIPPYRLPRNILDAEIKAITRMGVEILCNTVIGKDKSLDDLKTEFDAIFIGIGAHEGIKLRIESEDVSNVISGVTFLNMINSGETVHVGDDVVVIGGGDSAIDAARVARRLGAKVTILYRRTRTEMPAIEQEIEEALAEDIDIQYLITPIDIRTEDGNAVAVECLRME</sequence>